<dbReference type="Gene3D" id="1.10.357.140">
    <property type="entry name" value="UbiA prenyltransferase"/>
    <property type="match status" value="1"/>
</dbReference>
<sequence length="286" mass="32125">MTLSALFRMMRFHKPVGIVLLWVPTAWALWIANQGFPSPGLVLLFLAGTVIMRAAGCVMNDIADRNIDSHVKRTRNRPLASGEATLNEAIGILLFLLILAASLLILLPVRCFYYALIALALTILYPFCKRFIESPQLILGLAFSMGIPMAYAASAVMIDTTLFLLLAINFGWIVAYDTQYAMVDRQDDLQIGVKSTAILFAQRDKLAIGLLQIMFHTLWIPVMLSAHFFKGFIAFWLVGASSLVYQQWLIADRDEERCLRAFSSNIWYGLIMWLGIVINYYQGVSS</sequence>
<comment type="cofactor">
    <cofactor evidence="1 11">
        <name>Mg(2+)</name>
        <dbReference type="ChEBI" id="CHEBI:18420"/>
    </cofactor>
</comment>
<evidence type="ECO:0000256" key="12">
    <source>
        <dbReference type="NCBIfam" id="TIGR01474"/>
    </source>
</evidence>
<dbReference type="OrthoDB" id="9782418at2"/>
<dbReference type="PANTHER" id="PTHR11048">
    <property type="entry name" value="PRENYLTRANSFERASES"/>
    <property type="match status" value="1"/>
</dbReference>
<evidence type="ECO:0000256" key="7">
    <source>
        <dbReference type="ARBA" id="ARBA00022688"/>
    </source>
</evidence>
<dbReference type="InterPro" id="IPR000537">
    <property type="entry name" value="UbiA_prenyltransferase"/>
</dbReference>
<dbReference type="GO" id="GO:0006744">
    <property type="term" value="P:ubiquinone biosynthetic process"/>
    <property type="evidence" value="ECO:0007669"/>
    <property type="project" value="UniProtKB-UniRule"/>
</dbReference>
<dbReference type="Proteomes" id="UP000054877">
    <property type="component" value="Unassembled WGS sequence"/>
</dbReference>
<keyword evidence="10 11" id="KW-0472">Membrane</keyword>
<dbReference type="PANTHER" id="PTHR11048:SF28">
    <property type="entry name" value="4-HYDROXYBENZOATE POLYPRENYLTRANSFERASE, MITOCHONDRIAL"/>
    <property type="match status" value="1"/>
</dbReference>
<dbReference type="Gene3D" id="1.20.120.1780">
    <property type="entry name" value="UbiA prenyltransferase"/>
    <property type="match status" value="1"/>
</dbReference>
<evidence type="ECO:0000256" key="3">
    <source>
        <dbReference type="ARBA" id="ARBA00005985"/>
    </source>
</evidence>
<dbReference type="CDD" id="cd13959">
    <property type="entry name" value="PT_UbiA_COQ2"/>
    <property type="match status" value="1"/>
</dbReference>
<feature type="transmembrane region" description="Helical" evidence="11">
    <location>
        <begin position="204"/>
        <end position="222"/>
    </location>
</feature>
<keyword evidence="4 11" id="KW-1003">Cell membrane</keyword>
<dbReference type="HAMAP" id="MF_01635">
    <property type="entry name" value="UbiA"/>
    <property type="match status" value="1"/>
</dbReference>
<evidence type="ECO:0000256" key="4">
    <source>
        <dbReference type="ARBA" id="ARBA00022475"/>
    </source>
</evidence>
<dbReference type="InterPro" id="IPR030470">
    <property type="entry name" value="UbiA_prenylTrfase_CS"/>
</dbReference>
<dbReference type="STRING" id="452.Lspi_1495"/>
<dbReference type="PROSITE" id="PS00943">
    <property type="entry name" value="UBIA"/>
    <property type="match status" value="1"/>
</dbReference>
<keyword evidence="7 11" id="KW-0831">Ubiquinone biosynthesis</keyword>
<evidence type="ECO:0000256" key="10">
    <source>
        <dbReference type="ARBA" id="ARBA00023136"/>
    </source>
</evidence>
<evidence type="ECO:0000256" key="2">
    <source>
        <dbReference type="ARBA" id="ARBA00004141"/>
    </source>
</evidence>
<reference evidence="13 14" key="1">
    <citation type="submission" date="2015-11" db="EMBL/GenBank/DDBJ databases">
        <title>Genomic analysis of 38 Legionella species identifies large and diverse effector repertoires.</title>
        <authorList>
            <person name="Burstein D."/>
            <person name="Amaro F."/>
            <person name="Zusman T."/>
            <person name="Lifshitz Z."/>
            <person name="Cohen O."/>
            <person name="Gilbert J.A."/>
            <person name="Pupko T."/>
            <person name="Shuman H.A."/>
            <person name="Segal G."/>
        </authorList>
    </citation>
    <scope>NUCLEOTIDE SEQUENCE [LARGE SCALE GENOMIC DNA]</scope>
    <source>
        <strain evidence="13 14">Mt.St.Helens-9</strain>
    </source>
</reference>
<keyword evidence="14" id="KW-1185">Reference proteome</keyword>
<dbReference type="PATRIC" id="fig|452.5.peg.1650"/>
<dbReference type="FunFam" id="1.10.357.140:FF:000008">
    <property type="entry name" value="4-hydroxybenzoate octaprenyltransferase"/>
    <property type="match status" value="1"/>
</dbReference>
<dbReference type="GO" id="GO:0005886">
    <property type="term" value="C:plasma membrane"/>
    <property type="evidence" value="ECO:0007669"/>
    <property type="project" value="UniProtKB-SubCell"/>
</dbReference>
<feature type="transmembrane region" description="Helical" evidence="11">
    <location>
        <begin position="137"/>
        <end position="156"/>
    </location>
</feature>
<keyword evidence="6 11" id="KW-0808">Transferase</keyword>
<dbReference type="GO" id="GO:0008412">
    <property type="term" value="F:4-hydroxybenzoate polyprenyltransferase activity"/>
    <property type="evidence" value="ECO:0007669"/>
    <property type="project" value="UniProtKB-UniRule"/>
</dbReference>
<accession>A0A0W0Z4A2</accession>
<dbReference type="InterPro" id="IPR006370">
    <property type="entry name" value="HB_polyprenyltransferase-like"/>
</dbReference>
<feature type="transmembrane region" description="Helical" evidence="11">
    <location>
        <begin position="228"/>
        <end position="245"/>
    </location>
</feature>
<dbReference type="AlphaFoldDB" id="A0A0W0Z4A2"/>
<feature type="transmembrane region" description="Helical" evidence="11">
    <location>
        <begin position="112"/>
        <end position="128"/>
    </location>
</feature>
<organism evidence="13 14">
    <name type="scientific">Legionella spiritensis</name>
    <dbReference type="NCBI Taxonomy" id="452"/>
    <lineage>
        <taxon>Bacteria</taxon>
        <taxon>Pseudomonadati</taxon>
        <taxon>Pseudomonadota</taxon>
        <taxon>Gammaproteobacteria</taxon>
        <taxon>Legionellales</taxon>
        <taxon>Legionellaceae</taxon>
        <taxon>Legionella</taxon>
    </lineage>
</organism>
<dbReference type="EMBL" id="LNYX01000014">
    <property type="protein sequence ID" value="KTD63976.1"/>
    <property type="molecule type" value="Genomic_DNA"/>
</dbReference>
<dbReference type="NCBIfam" id="TIGR01474">
    <property type="entry name" value="ubiA_proteo"/>
    <property type="match status" value="1"/>
</dbReference>
<dbReference type="InterPro" id="IPR039653">
    <property type="entry name" value="Prenyltransferase"/>
</dbReference>
<proteinExistence type="inferred from homology"/>
<dbReference type="InterPro" id="IPR044878">
    <property type="entry name" value="UbiA_sf"/>
</dbReference>
<feature type="transmembrane region" description="Helical" evidence="11">
    <location>
        <begin position="266"/>
        <end position="283"/>
    </location>
</feature>
<comment type="pathway">
    <text evidence="11">Cofactor biosynthesis; ubiquinone biosynthesis.</text>
</comment>
<keyword evidence="11" id="KW-0460">Magnesium</keyword>
<keyword evidence="9 11" id="KW-1133">Transmembrane helix</keyword>
<comment type="caution">
    <text evidence="13">The sequence shown here is derived from an EMBL/GenBank/DDBJ whole genome shotgun (WGS) entry which is preliminary data.</text>
</comment>
<name>A0A0W0Z4A2_LEGSP</name>
<evidence type="ECO:0000313" key="13">
    <source>
        <dbReference type="EMBL" id="KTD63976.1"/>
    </source>
</evidence>
<dbReference type="RefSeq" id="WP_082642765.1">
    <property type="nucleotide sequence ID" value="NZ_CAAAII010000001.1"/>
</dbReference>
<evidence type="ECO:0000256" key="6">
    <source>
        <dbReference type="ARBA" id="ARBA00022679"/>
    </source>
</evidence>
<dbReference type="Pfam" id="PF01040">
    <property type="entry name" value="UbiA"/>
    <property type="match status" value="1"/>
</dbReference>
<feature type="transmembrane region" description="Helical" evidence="11">
    <location>
        <begin position="38"/>
        <end position="63"/>
    </location>
</feature>
<evidence type="ECO:0000256" key="5">
    <source>
        <dbReference type="ARBA" id="ARBA00022519"/>
    </source>
</evidence>
<feature type="transmembrane region" description="Helical" evidence="11">
    <location>
        <begin position="162"/>
        <end position="183"/>
    </location>
</feature>
<dbReference type="EC" id="2.5.1.39" evidence="11 12"/>
<gene>
    <name evidence="11 13" type="primary">ubiA</name>
    <name evidence="13" type="ORF">Lspi_1495</name>
</gene>
<evidence type="ECO:0000256" key="1">
    <source>
        <dbReference type="ARBA" id="ARBA00001946"/>
    </source>
</evidence>
<comment type="subcellular location">
    <subcellularLocation>
        <location evidence="11">Cell inner membrane</location>
        <topology evidence="11">Multi-pass membrane protein</topology>
    </subcellularLocation>
    <subcellularLocation>
        <location evidence="2">Membrane</location>
        <topology evidence="2">Multi-pass membrane protein</topology>
    </subcellularLocation>
</comment>
<evidence type="ECO:0000313" key="14">
    <source>
        <dbReference type="Proteomes" id="UP000054877"/>
    </source>
</evidence>
<keyword evidence="8 11" id="KW-0812">Transmembrane</keyword>
<evidence type="ECO:0000256" key="8">
    <source>
        <dbReference type="ARBA" id="ARBA00022692"/>
    </source>
</evidence>
<protein>
    <recommendedName>
        <fullName evidence="11 12">4-hydroxybenzoate octaprenyltransferase</fullName>
        <ecNumber evidence="11 12">2.5.1.39</ecNumber>
    </recommendedName>
    <alternativeName>
        <fullName evidence="11">4-HB polyprenyltransferase</fullName>
    </alternativeName>
</protein>
<comment type="function">
    <text evidence="11">Catalyzes the prenylation of para-hydroxybenzoate (PHB) with an all-trans polyprenyl group. Mediates the second step in the final reaction sequence of ubiquinone-8 (UQ-8) biosynthesis, which is the condensation of the polyisoprenoid side chain with PHB, generating the first membrane-bound Q intermediate 3-octaprenyl-4-hydroxybenzoate.</text>
</comment>
<comment type="similarity">
    <text evidence="3 11">Belongs to the UbiA prenyltransferase family.</text>
</comment>
<evidence type="ECO:0000256" key="9">
    <source>
        <dbReference type="ARBA" id="ARBA00022989"/>
    </source>
</evidence>
<feature type="transmembrane region" description="Helical" evidence="11">
    <location>
        <begin position="84"/>
        <end position="106"/>
    </location>
</feature>
<keyword evidence="5 11" id="KW-0997">Cell inner membrane</keyword>
<dbReference type="UniPathway" id="UPA00232"/>
<evidence type="ECO:0000256" key="11">
    <source>
        <dbReference type="HAMAP-Rule" id="MF_01635"/>
    </source>
</evidence>
<comment type="catalytic activity">
    <reaction evidence="11">
        <text>all-trans-octaprenyl diphosphate + 4-hydroxybenzoate = 4-hydroxy-3-(all-trans-octaprenyl)benzoate + diphosphate</text>
        <dbReference type="Rhea" id="RHEA:27782"/>
        <dbReference type="ChEBI" id="CHEBI:1617"/>
        <dbReference type="ChEBI" id="CHEBI:17879"/>
        <dbReference type="ChEBI" id="CHEBI:33019"/>
        <dbReference type="ChEBI" id="CHEBI:57711"/>
        <dbReference type="EC" id="2.5.1.39"/>
    </reaction>
</comment>
<dbReference type="FunFam" id="1.20.120.1780:FF:000001">
    <property type="entry name" value="4-hydroxybenzoate octaprenyltransferase"/>
    <property type="match status" value="1"/>
</dbReference>